<dbReference type="PROSITE" id="PS50989">
    <property type="entry name" value="COA_CT_CTER"/>
    <property type="match status" value="1"/>
</dbReference>
<accession>A0A0C1IG52</accession>
<gene>
    <name evidence="3" type="ORF">OI18_17920</name>
</gene>
<evidence type="ECO:0000313" key="4">
    <source>
        <dbReference type="Proteomes" id="UP000031408"/>
    </source>
</evidence>
<evidence type="ECO:0000259" key="1">
    <source>
        <dbReference type="PROSITE" id="PS50980"/>
    </source>
</evidence>
<dbReference type="STRING" id="1349421.OI18_17920"/>
<keyword evidence="4" id="KW-1185">Reference proteome</keyword>
<feature type="domain" description="CoA carboxyltransferase N-terminal" evidence="1">
    <location>
        <begin position="12"/>
        <end position="270"/>
    </location>
</feature>
<dbReference type="AlphaFoldDB" id="A0A0C1IG52"/>
<dbReference type="InterPro" id="IPR029045">
    <property type="entry name" value="ClpP/crotonase-like_dom_sf"/>
</dbReference>
<evidence type="ECO:0000313" key="3">
    <source>
        <dbReference type="EMBL" id="KIC93145.1"/>
    </source>
</evidence>
<proteinExistence type="predicted"/>
<comment type="caution">
    <text evidence="3">The sequence shown here is derived from an EMBL/GenBank/DDBJ whole genome shotgun (WGS) entry which is preliminary data.</text>
</comment>
<dbReference type="PROSITE" id="PS50980">
    <property type="entry name" value="COA_CT_NTER"/>
    <property type="match status" value="1"/>
</dbReference>
<reference evidence="3 4" key="1">
    <citation type="submission" date="2014-11" db="EMBL/GenBank/DDBJ databases">
        <title>Genome sequence of Flavihumibacter solisilvae 3-3.</title>
        <authorList>
            <person name="Zhou G."/>
            <person name="Li M."/>
            <person name="Wang G."/>
        </authorList>
    </citation>
    <scope>NUCLEOTIDE SEQUENCE [LARGE SCALE GENOMIC DNA]</scope>
    <source>
        <strain evidence="3 4">3-3</strain>
    </source>
</reference>
<dbReference type="InterPro" id="IPR034733">
    <property type="entry name" value="AcCoA_carboxyl_beta"/>
</dbReference>
<name>A0A0C1IG52_9BACT</name>
<dbReference type="Gene3D" id="3.90.226.10">
    <property type="entry name" value="2-enoyl-CoA Hydratase, Chain A, domain 1"/>
    <property type="match status" value="2"/>
</dbReference>
<dbReference type="GO" id="GO:1905202">
    <property type="term" value="C:methylcrotonoyl-CoA carboxylase complex"/>
    <property type="evidence" value="ECO:0007669"/>
    <property type="project" value="TreeGrafter"/>
</dbReference>
<dbReference type="PANTHER" id="PTHR22855:SF13">
    <property type="entry name" value="METHYLCROTONOYL-COA CARBOXYLASE BETA CHAIN, MITOCHONDRIAL"/>
    <property type="match status" value="1"/>
</dbReference>
<feature type="domain" description="CoA carboxyltransferase C-terminal" evidence="2">
    <location>
        <begin position="273"/>
        <end position="529"/>
    </location>
</feature>
<dbReference type="PANTHER" id="PTHR22855">
    <property type="entry name" value="ACETYL, PROPIONYL, PYRUVATE, AND GLUTACONYL CARBOXYLASE-RELATED"/>
    <property type="match status" value="1"/>
</dbReference>
<organism evidence="3 4">
    <name type="scientific">Flavihumibacter solisilvae</name>
    <dbReference type="NCBI Taxonomy" id="1349421"/>
    <lineage>
        <taxon>Bacteria</taxon>
        <taxon>Pseudomonadati</taxon>
        <taxon>Bacteroidota</taxon>
        <taxon>Chitinophagia</taxon>
        <taxon>Chitinophagales</taxon>
        <taxon>Chitinophagaceae</taxon>
        <taxon>Flavihumibacter</taxon>
    </lineage>
</organism>
<evidence type="ECO:0000259" key="2">
    <source>
        <dbReference type="PROSITE" id="PS50989"/>
    </source>
</evidence>
<dbReference type="Proteomes" id="UP000031408">
    <property type="component" value="Unassembled WGS sequence"/>
</dbReference>
<dbReference type="SUPFAM" id="SSF52096">
    <property type="entry name" value="ClpP/crotonase"/>
    <property type="match status" value="2"/>
</dbReference>
<dbReference type="OrthoDB" id="9803706at2"/>
<dbReference type="InterPro" id="IPR011762">
    <property type="entry name" value="COA_CT_N"/>
</dbReference>
<dbReference type="GO" id="GO:0004485">
    <property type="term" value="F:methylcrotonoyl-CoA carboxylase activity"/>
    <property type="evidence" value="ECO:0007669"/>
    <property type="project" value="TreeGrafter"/>
</dbReference>
<protein>
    <submittedName>
        <fullName evidence="3">Methylcrotonoyl-CoA carboxylase</fullName>
    </submittedName>
</protein>
<dbReference type="FunFam" id="3.90.226.10:FF:000004">
    <property type="entry name" value="Methylcrotonoyl-CoA carboxylase beta chain"/>
    <property type="match status" value="1"/>
</dbReference>
<dbReference type="InterPro" id="IPR045190">
    <property type="entry name" value="MCCB/AccD1-like"/>
</dbReference>
<dbReference type="FunFam" id="3.90.226.10:FF:000046">
    <property type="entry name" value="Geranyl-CoA carboxylase beta subunit"/>
    <property type="match status" value="1"/>
</dbReference>
<dbReference type="GO" id="GO:0006552">
    <property type="term" value="P:L-leucine catabolic process"/>
    <property type="evidence" value="ECO:0007669"/>
    <property type="project" value="TreeGrafter"/>
</dbReference>
<dbReference type="Pfam" id="PF01039">
    <property type="entry name" value="Carboxyl_trans"/>
    <property type="match status" value="1"/>
</dbReference>
<sequence length="542" mass="59459">MNIEKHRNEDAMKLAMSEVRTKLEKIRLGGGKKAIEKQHERNKLTARERISYLLDENCDFVEIGAFAGYDMYEAEGGCPAGGTVAGIGYVSGRQCVIMANDQTVKAGAWFPITGKKNLRMQEIAMENHLPVIYLVDSAGVFLPMQDEIFPDKEHFGRVFRNNARMSGMGITQIAAVMGACVAGGAYLPIMSDETLMVEGNGSIFLAGPYLVKAAIGEDIDVETLGGAVTHTSISGIADYRFKTEQECLDQVKRIVSKLGNPAKAGYDRVTPVEPTRNREDIYHIIPEGNAKPYDVREIIECITDGSEFDEFKADYGKTIVCGYARIDGWAVGIVANQRLIVKNKKGEMQLGGVIYNDSADKAARFILNCNQKRIPLVFLQDVTGFMVGSRSEHAGIIKDGAKMVNAVANSVVPKFTIVTGNSYGAGNYAMCGKAYDPRFIYAWPTARIAVMGGDQAARTLLQIQVAGMKAKGETVPPEEEQRLLNDIKGRYEKQTTPYYAAARLWVDDIIDPGKTRMVISEGINAANHNPHIDQLKTGVFQV</sequence>
<dbReference type="InterPro" id="IPR011763">
    <property type="entry name" value="COA_CT_C"/>
</dbReference>
<dbReference type="RefSeq" id="WP_039142362.1">
    <property type="nucleotide sequence ID" value="NZ_JSVC01000021.1"/>
</dbReference>
<dbReference type="EMBL" id="JSVC01000021">
    <property type="protein sequence ID" value="KIC93145.1"/>
    <property type="molecule type" value="Genomic_DNA"/>
</dbReference>